<comment type="catalytic activity">
    <reaction evidence="3">
        <text>uridine(65) in tRNA = pseudouridine(65) in tRNA</text>
        <dbReference type="Rhea" id="RHEA:42536"/>
        <dbReference type="Rhea" id="RHEA-COMP:10103"/>
        <dbReference type="Rhea" id="RHEA-COMP:10104"/>
        <dbReference type="ChEBI" id="CHEBI:65314"/>
        <dbReference type="ChEBI" id="CHEBI:65315"/>
        <dbReference type="EC" id="5.4.99.26"/>
    </reaction>
</comment>
<keyword evidence="2" id="KW-0413">Isomerase</keyword>
<keyword evidence="12" id="KW-1185">Reference proteome</keyword>
<evidence type="ECO:0000313" key="12">
    <source>
        <dbReference type="Proteomes" id="UP000813018"/>
    </source>
</evidence>
<dbReference type="InterPro" id="IPR020103">
    <property type="entry name" value="PsdUridine_synth_cat_dom_sf"/>
</dbReference>
<dbReference type="PROSITE" id="PS01129">
    <property type="entry name" value="PSI_RLU"/>
    <property type="match status" value="1"/>
</dbReference>
<dbReference type="Gene3D" id="3.30.2350.10">
    <property type="entry name" value="Pseudouridine synthase"/>
    <property type="match status" value="1"/>
</dbReference>
<accession>A0ABS7CYU3</accession>
<dbReference type="PANTHER" id="PTHR21600:SF56">
    <property type="entry name" value="TRNA PSEUDOURIDINE SYNTHASE C"/>
    <property type="match status" value="1"/>
</dbReference>
<proteinExistence type="predicted"/>
<evidence type="ECO:0000256" key="9">
    <source>
        <dbReference type="ARBA" id="ARBA00043049"/>
    </source>
</evidence>
<dbReference type="InterPro" id="IPR006224">
    <property type="entry name" value="PsdUridine_synth_RluA-like_CS"/>
</dbReference>
<reference evidence="11 12" key="1">
    <citation type="journal article" date="2016" name="Int. J. Syst. Evol. Microbiol.">
        <title>Pontibacter aydingkolensis sp. nov., isolated from soil of a salt lake.</title>
        <authorList>
            <person name="Osman G."/>
            <person name="Zhang T."/>
            <person name="Lou K."/>
            <person name="Gao Y."/>
            <person name="Chang W."/>
            <person name="Lin Q."/>
            <person name="Yang H.M."/>
            <person name="Huo X.D."/>
            <person name="Wang N."/>
        </authorList>
    </citation>
    <scope>NUCLEOTIDE SEQUENCE [LARGE SCALE GENOMIC DNA]</scope>
    <source>
        <strain evidence="11 12">KACC 19255</strain>
    </source>
</reference>
<dbReference type="Pfam" id="PF00849">
    <property type="entry name" value="PseudoU_synth_2"/>
    <property type="match status" value="1"/>
</dbReference>
<dbReference type="InterPro" id="IPR050188">
    <property type="entry name" value="RluA_PseudoU_synthase"/>
</dbReference>
<dbReference type="EC" id="5.4.99.26" evidence="5"/>
<evidence type="ECO:0000256" key="5">
    <source>
        <dbReference type="ARBA" id="ARBA00038943"/>
    </source>
</evidence>
<comment type="caution">
    <text evidence="11">The sequence shown here is derived from an EMBL/GenBank/DDBJ whole genome shotgun (WGS) entry which is preliminary data.</text>
</comment>
<evidence type="ECO:0000256" key="1">
    <source>
        <dbReference type="ARBA" id="ARBA00022694"/>
    </source>
</evidence>
<evidence type="ECO:0000256" key="8">
    <source>
        <dbReference type="ARBA" id="ARBA00041975"/>
    </source>
</evidence>
<comment type="function">
    <text evidence="4">Responsible for synthesis of pseudouridine from uracil-65 in transfer RNAs.</text>
</comment>
<feature type="domain" description="Pseudouridine synthase RsuA/RluA-like" evidence="10">
    <location>
        <begin position="11"/>
        <end position="163"/>
    </location>
</feature>
<dbReference type="RefSeq" id="WP_219878868.1">
    <property type="nucleotide sequence ID" value="NZ_JAHYXK010000024.1"/>
</dbReference>
<name>A0ABS7CYU3_9BACT</name>
<evidence type="ECO:0000256" key="7">
    <source>
        <dbReference type="ARBA" id="ARBA00041803"/>
    </source>
</evidence>
<protein>
    <recommendedName>
        <fullName evidence="6">tRNA pseudouridine synthase C</fullName>
        <ecNumber evidence="5">5.4.99.26</ecNumber>
    </recommendedName>
    <alternativeName>
        <fullName evidence="8">tRNA pseudouridine(65) synthase</fullName>
    </alternativeName>
    <alternativeName>
        <fullName evidence="9">tRNA pseudouridylate synthase C</fullName>
    </alternativeName>
    <alternativeName>
        <fullName evidence="7">tRNA-uridine isomerase C</fullName>
    </alternativeName>
</protein>
<evidence type="ECO:0000256" key="6">
    <source>
        <dbReference type="ARBA" id="ARBA00040675"/>
    </source>
</evidence>
<gene>
    <name evidence="11" type="ORF">K0O23_18115</name>
</gene>
<evidence type="ECO:0000256" key="2">
    <source>
        <dbReference type="ARBA" id="ARBA00023235"/>
    </source>
</evidence>
<dbReference type="PANTHER" id="PTHR21600">
    <property type="entry name" value="MITOCHONDRIAL RNA PSEUDOURIDINE SYNTHASE"/>
    <property type="match status" value="1"/>
</dbReference>
<evidence type="ECO:0000313" key="11">
    <source>
        <dbReference type="EMBL" id="MBW7468997.1"/>
    </source>
</evidence>
<evidence type="ECO:0000256" key="3">
    <source>
        <dbReference type="ARBA" id="ARBA00036607"/>
    </source>
</evidence>
<dbReference type="Proteomes" id="UP000813018">
    <property type="component" value="Unassembled WGS sequence"/>
</dbReference>
<evidence type="ECO:0000259" key="10">
    <source>
        <dbReference type="Pfam" id="PF00849"/>
    </source>
</evidence>
<sequence length="248" mass="28580">MLQLIYEDASYVAINKPNGLLVHRTRIAEEKKEFALQMLRDQLGYHLYPVHRLDRGTSGVLLFAKTPEAATPIYKAFEEKQVDKTYFAIVRGYTPEAATVDSPIKPDKDHKNKAPQDAVTHYKRLATVELPIPVGRYQTSRYSLISISPETGRMHQIRKHCAHIRHYIVGDKRHGDWRHNKMFLEELESPYLLLHAANLYFTHPFTGKNVSIKAQMPKNLLRLCYRFGWGDVLQQQEVLPQPVPVIPG</sequence>
<dbReference type="InterPro" id="IPR006145">
    <property type="entry name" value="PsdUridine_synth_RsuA/RluA"/>
</dbReference>
<organism evidence="11 12">
    <name type="scientific">Pontibacter aydingkolensis</name>
    <dbReference type="NCBI Taxonomy" id="1911536"/>
    <lineage>
        <taxon>Bacteria</taxon>
        <taxon>Pseudomonadati</taxon>
        <taxon>Bacteroidota</taxon>
        <taxon>Cytophagia</taxon>
        <taxon>Cytophagales</taxon>
        <taxon>Hymenobacteraceae</taxon>
        <taxon>Pontibacter</taxon>
    </lineage>
</organism>
<dbReference type="SUPFAM" id="SSF55120">
    <property type="entry name" value="Pseudouridine synthase"/>
    <property type="match status" value="1"/>
</dbReference>
<evidence type="ECO:0000256" key="4">
    <source>
        <dbReference type="ARBA" id="ARBA00037670"/>
    </source>
</evidence>
<keyword evidence="1" id="KW-0819">tRNA processing</keyword>
<dbReference type="EMBL" id="JAHYXK010000024">
    <property type="protein sequence ID" value="MBW7468997.1"/>
    <property type="molecule type" value="Genomic_DNA"/>
</dbReference>